<gene>
    <name evidence="2" type="ORF">BQ4739_LOCUS1587</name>
</gene>
<accession>A0A383V7W2</accession>
<feature type="compositionally biased region" description="Low complexity" evidence="1">
    <location>
        <begin position="29"/>
        <end position="56"/>
    </location>
</feature>
<dbReference type="InterPro" id="IPR023799">
    <property type="entry name" value="RbfA_dom_sf"/>
</dbReference>
<dbReference type="Gene3D" id="3.30.300.20">
    <property type="match status" value="1"/>
</dbReference>
<dbReference type="SUPFAM" id="SSF89919">
    <property type="entry name" value="Ribosome-binding factor A, RbfA"/>
    <property type="match status" value="1"/>
</dbReference>
<reference evidence="2 3" key="1">
    <citation type="submission" date="2016-10" db="EMBL/GenBank/DDBJ databases">
        <authorList>
            <person name="Cai Z."/>
        </authorList>
    </citation>
    <scope>NUCLEOTIDE SEQUENCE [LARGE SCALE GENOMIC DNA]</scope>
</reference>
<dbReference type="GO" id="GO:0006364">
    <property type="term" value="P:rRNA processing"/>
    <property type="evidence" value="ECO:0007669"/>
    <property type="project" value="InterPro"/>
</dbReference>
<evidence type="ECO:0008006" key="4">
    <source>
        <dbReference type="Google" id="ProtNLM"/>
    </source>
</evidence>
<keyword evidence="3" id="KW-1185">Reference proteome</keyword>
<evidence type="ECO:0000313" key="3">
    <source>
        <dbReference type="Proteomes" id="UP000256970"/>
    </source>
</evidence>
<proteinExistence type="predicted"/>
<sequence>MRSLLGLAASSQLCLQSHLFSNLGAWGRSNSSSTVSSSSSSSSYGGSGSTSSSSNSQAVPDPSAPDQLPADSDSYYWVPHDPEAFTPASVAQRRAAGRLETAIESVMLADAAIREHLVERYGLTIHRIELAKDRRTVFILWDAHQGKAKACEQALEKHAFRLRRDLAKNMKSKHTPFLEFRHNHLPPLKAAVAATMEQVEAEAAAEAAAAAAAAAAGQGGSNGDAAAAAGPAAEDVAAAIARLEEVTKPVRAWH</sequence>
<dbReference type="Proteomes" id="UP000256970">
    <property type="component" value="Unassembled WGS sequence"/>
</dbReference>
<protein>
    <recommendedName>
        <fullName evidence="4">Ribosome-binding factor A</fullName>
    </recommendedName>
</protein>
<dbReference type="InterPro" id="IPR000238">
    <property type="entry name" value="RbfA"/>
</dbReference>
<dbReference type="AlphaFoldDB" id="A0A383V7W2"/>
<dbReference type="Pfam" id="PF02033">
    <property type="entry name" value="RBFA"/>
    <property type="match status" value="1"/>
</dbReference>
<evidence type="ECO:0000313" key="2">
    <source>
        <dbReference type="EMBL" id="SZX61053.1"/>
    </source>
</evidence>
<organism evidence="2 3">
    <name type="scientific">Tetradesmus obliquus</name>
    <name type="common">Green alga</name>
    <name type="synonym">Acutodesmus obliquus</name>
    <dbReference type="NCBI Taxonomy" id="3088"/>
    <lineage>
        <taxon>Eukaryota</taxon>
        <taxon>Viridiplantae</taxon>
        <taxon>Chlorophyta</taxon>
        <taxon>core chlorophytes</taxon>
        <taxon>Chlorophyceae</taxon>
        <taxon>CS clade</taxon>
        <taxon>Sphaeropleales</taxon>
        <taxon>Scenedesmaceae</taxon>
        <taxon>Tetradesmus</taxon>
    </lineage>
</organism>
<dbReference type="InterPro" id="IPR015946">
    <property type="entry name" value="KH_dom-like_a/b"/>
</dbReference>
<evidence type="ECO:0000256" key="1">
    <source>
        <dbReference type="SAM" id="MobiDB-lite"/>
    </source>
</evidence>
<feature type="region of interest" description="Disordered" evidence="1">
    <location>
        <begin position="27"/>
        <end position="73"/>
    </location>
</feature>
<dbReference type="EMBL" id="FNXT01000121">
    <property type="protein sequence ID" value="SZX61053.1"/>
    <property type="molecule type" value="Genomic_DNA"/>
</dbReference>
<name>A0A383V7W2_TETOB</name>